<feature type="compositionally biased region" description="Basic and acidic residues" evidence="1">
    <location>
        <begin position="134"/>
        <end position="151"/>
    </location>
</feature>
<evidence type="ECO:0000256" key="1">
    <source>
        <dbReference type="SAM" id="MobiDB-lite"/>
    </source>
</evidence>
<protein>
    <submittedName>
        <fullName evidence="2">Uncharacterized protein</fullName>
    </submittedName>
</protein>
<gene>
    <name evidence="2" type="ORF">LCGC14_0554910</name>
</gene>
<reference evidence="2" key="1">
    <citation type="journal article" date="2015" name="Nature">
        <title>Complex archaea that bridge the gap between prokaryotes and eukaryotes.</title>
        <authorList>
            <person name="Spang A."/>
            <person name="Saw J.H."/>
            <person name="Jorgensen S.L."/>
            <person name="Zaremba-Niedzwiedzka K."/>
            <person name="Martijn J."/>
            <person name="Lind A.E."/>
            <person name="van Eijk R."/>
            <person name="Schleper C."/>
            <person name="Guy L."/>
            <person name="Ettema T.J."/>
        </authorList>
    </citation>
    <scope>NUCLEOTIDE SEQUENCE</scope>
</reference>
<feature type="compositionally biased region" description="Low complexity" evidence="1">
    <location>
        <begin position="153"/>
        <end position="198"/>
    </location>
</feature>
<organism evidence="2">
    <name type="scientific">marine sediment metagenome</name>
    <dbReference type="NCBI Taxonomy" id="412755"/>
    <lineage>
        <taxon>unclassified sequences</taxon>
        <taxon>metagenomes</taxon>
        <taxon>ecological metagenomes</taxon>
    </lineage>
</organism>
<dbReference type="AlphaFoldDB" id="A0A0F9UA35"/>
<sequence length="198" mass="20334">MSRLEELLEKQAKLEAAIVEETGKAEAEAVLNTIGGNVATVVTQAATKAGVDIAVLHGKFFALEVADGKLSVTVAAKATRKANGNGNGGGTASASNGNGGEYEYFLKDGRGPFEGIQDAMKELGVPEANRPKHTRYDRLSAEWKGKIERRAKAPTADATADPAADAEATAEATADASAETEASADATAEASAEASVKK</sequence>
<dbReference type="EMBL" id="LAZR01000774">
    <property type="protein sequence ID" value="KKN58151.1"/>
    <property type="molecule type" value="Genomic_DNA"/>
</dbReference>
<proteinExistence type="predicted"/>
<feature type="region of interest" description="Disordered" evidence="1">
    <location>
        <begin position="122"/>
        <end position="198"/>
    </location>
</feature>
<accession>A0A0F9UA35</accession>
<name>A0A0F9UA35_9ZZZZ</name>
<evidence type="ECO:0000313" key="2">
    <source>
        <dbReference type="EMBL" id="KKN58151.1"/>
    </source>
</evidence>
<comment type="caution">
    <text evidence="2">The sequence shown here is derived from an EMBL/GenBank/DDBJ whole genome shotgun (WGS) entry which is preliminary data.</text>
</comment>